<gene>
    <name evidence="1" type="ORF">IE53DRAFT_379506</name>
</gene>
<dbReference type="EMBL" id="KZ819901">
    <property type="protein sequence ID" value="PWN50747.1"/>
    <property type="molecule type" value="Genomic_DNA"/>
</dbReference>
<keyword evidence="2" id="KW-1185">Reference proteome</keyword>
<evidence type="ECO:0000313" key="2">
    <source>
        <dbReference type="Proteomes" id="UP000245626"/>
    </source>
</evidence>
<dbReference type="Proteomes" id="UP000245626">
    <property type="component" value="Unassembled WGS sequence"/>
</dbReference>
<accession>A0ACD0NY86</accession>
<organism evidence="1 2">
    <name type="scientific">Violaceomyces palustris</name>
    <dbReference type="NCBI Taxonomy" id="1673888"/>
    <lineage>
        <taxon>Eukaryota</taxon>
        <taxon>Fungi</taxon>
        <taxon>Dikarya</taxon>
        <taxon>Basidiomycota</taxon>
        <taxon>Ustilaginomycotina</taxon>
        <taxon>Ustilaginomycetes</taxon>
        <taxon>Violaceomycetales</taxon>
        <taxon>Violaceomycetaceae</taxon>
        <taxon>Violaceomyces</taxon>
    </lineage>
</organism>
<sequence>MEASATPPTTTTTTRNRFNPLTDPRTALESTLFSSWYPRFKRISPKATILDLNRIQPDFLDWLEEDGIVLPSSSSSLPKFSSPQDEEDRLSQSSDDDDDDNEGRDFTNLDQKINEVIRTYQGPVFPKLNWSSPQDASWILAGSSLKCVEPQDIYLALKSSDFVTNDLEQARELTSSSVGLDDGGEGEVAEPGEVLIKVQTTRVPTRNPSSESKGSNQTPPPPHLELVLKKWFDMPKSHEFRCFVRDDSLISLSQRDITFFEHLQPREVRDEIRSKLQRFFSDHLGGGRVGIKDYIFDAYLTRDRSKVFLVDINPFLPRTDTILWGWQELEDLAVREDSASLPPLRLIESNAQATQSFPTYSSNMVPKDVIDVSNGQGIAEFAKNWAQEVSKAAFDPREEDEE</sequence>
<name>A0ACD0NY86_9BASI</name>
<proteinExistence type="predicted"/>
<reference evidence="1 2" key="1">
    <citation type="journal article" date="2018" name="Mol. Biol. Evol.">
        <title>Broad Genomic Sampling Reveals a Smut Pathogenic Ancestry of the Fungal Clade Ustilaginomycotina.</title>
        <authorList>
            <person name="Kijpornyongpan T."/>
            <person name="Mondo S.J."/>
            <person name="Barry K."/>
            <person name="Sandor L."/>
            <person name="Lee J."/>
            <person name="Lipzen A."/>
            <person name="Pangilinan J."/>
            <person name="LaButti K."/>
            <person name="Hainaut M."/>
            <person name="Henrissat B."/>
            <person name="Grigoriev I.V."/>
            <person name="Spatafora J.W."/>
            <person name="Aime M.C."/>
        </authorList>
    </citation>
    <scope>NUCLEOTIDE SEQUENCE [LARGE SCALE GENOMIC DNA]</scope>
    <source>
        <strain evidence="1 2">SA 807</strain>
    </source>
</reference>
<protein>
    <submittedName>
        <fullName evidence="1">D123-domain-containing protein</fullName>
    </submittedName>
</protein>
<evidence type="ECO:0000313" key="1">
    <source>
        <dbReference type="EMBL" id="PWN50747.1"/>
    </source>
</evidence>